<protein>
    <submittedName>
        <fullName evidence="8">Glucarate transporter</fullName>
    </submittedName>
</protein>
<evidence type="ECO:0000256" key="6">
    <source>
        <dbReference type="SAM" id="Phobius"/>
    </source>
</evidence>
<organism evidence="8 9">
    <name type="scientific">Heyndrickxia ginsengihumi</name>
    <dbReference type="NCBI Taxonomy" id="363870"/>
    <lineage>
        <taxon>Bacteria</taxon>
        <taxon>Bacillati</taxon>
        <taxon>Bacillota</taxon>
        <taxon>Bacilli</taxon>
        <taxon>Bacillales</taxon>
        <taxon>Bacillaceae</taxon>
        <taxon>Heyndrickxia</taxon>
    </lineage>
</organism>
<evidence type="ECO:0000259" key="7">
    <source>
        <dbReference type="PROSITE" id="PS50850"/>
    </source>
</evidence>
<dbReference type="InterPro" id="IPR020846">
    <property type="entry name" value="MFS_dom"/>
</dbReference>
<evidence type="ECO:0000256" key="4">
    <source>
        <dbReference type="ARBA" id="ARBA00022989"/>
    </source>
</evidence>
<feature type="transmembrane region" description="Helical" evidence="6">
    <location>
        <begin position="12"/>
        <end position="29"/>
    </location>
</feature>
<comment type="subcellular location">
    <subcellularLocation>
        <location evidence="1">Cell membrane</location>
        <topology evidence="1">Multi-pass membrane protein</topology>
    </subcellularLocation>
</comment>
<dbReference type="GO" id="GO:0022857">
    <property type="term" value="F:transmembrane transporter activity"/>
    <property type="evidence" value="ECO:0007669"/>
    <property type="project" value="InterPro"/>
</dbReference>
<feature type="domain" description="Major facilitator superfamily (MFS) profile" evidence="7">
    <location>
        <begin position="16"/>
        <end position="425"/>
    </location>
</feature>
<sequence length="428" mass="46937">MLENHKEKATRVRYSILLLIFINVVVNYMDRSNISIAAPFLSKDLHLSSVQMGLIFSAFGWAYALLQVPGGWFVDHVKPRVLYAITLGLWSVATLILGMVRGFGGLFGLRISLGVLEAPAYPTNNRIVTSWFPENERARAIGLYTSGQFVGLAFLTPVLTTIQSAFGWRGLFVVTGLVGIVWAIVWYLFYRDPRDSRRVNKAELKVISDGDGLVDWNKSGKQKSSTGVKELAFVLTKRKLWGIYIGQFCVNSTLWFFLTWFPTYLVEYRHMAFIKAGFLASLPYLAAFIGVIASGYVSDLLVKRGAALGVARKTPIIVGLLLSISIIGANFVEKPSMVILFMTLAFLGNGLASITWVFVSTLAPKNLVGLTGGVFNFIGNIASIVIPIVIGFLVKGGNFAPAIVFIAALGLIGALSYIFLVGKVKRLE</sequence>
<dbReference type="PANTHER" id="PTHR11662">
    <property type="entry name" value="SOLUTE CARRIER FAMILY 17"/>
    <property type="match status" value="1"/>
</dbReference>
<feature type="transmembrane region" description="Helical" evidence="6">
    <location>
        <begin position="374"/>
        <end position="393"/>
    </location>
</feature>
<keyword evidence="5 6" id="KW-0472">Membrane</keyword>
<dbReference type="SUPFAM" id="SSF103473">
    <property type="entry name" value="MFS general substrate transporter"/>
    <property type="match status" value="1"/>
</dbReference>
<dbReference type="Pfam" id="PF07690">
    <property type="entry name" value="MFS_1"/>
    <property type="match status" value="1"/>
</dbReference>
<gene>
    <name evidence="8" type="ORF">NG54_10210</name>
</gene>
<reference evidence="8 9" key="1">
    <citation type="submission" date="2014-10" db="EMBL/GenBank/DDBJ databases">
        <title>Draft genome of phytase producing Bacillus ginsengihumi strain M2.11.</title>
        <authorList>
            <person name="Toymentseva A."/>
            <person name="Boulygina E.A."/>
            <person name="Kazakov S.V."/>
            <person name="Kayumov I."/>
            <person name="Suleimanova A.D."/>
            <person name="Mardanova A.M."/>
            <person name="Maria S.N."/>
            <person name="Sergey M.Y."/>
            <person name="Sharipova M.R."/>
        </authorList>
    </citation>
    <scope>NUCLEOTIDE SEQUENCE [LARGE SCALE GENOMIC DNA]</scope>
    <source>
        <strain evidence="8 9">M2.11</strain>
    </source>
</reference>
<evidence type="ECO:0000256" key="2">
    <source>
        <dbReference type="ARBA" id="ARBA00022448"/>
    </source>
</evidence>
<dbReference type="InterPro" id="IPR011701">
    <property type="entry name" value="MFS"/>
</dbReference>
<dbReference type="Proteomes" id="UP000030588">
    <property type="component" value="Unassembled WGS sequence"/>
</dbReference>
<dbReference type="EMBL" id="JRUN01000027">
    <property type="protein sequence ID" value="KHD85304.1"/>
    <property type="molecule type" value="Genomic_DNA"/>
</dbReference>
<dbReference type="OrthoDB" id="6360at2"/>
<keyword evidence="4 6" id="KW-1133">Transmembrane helix</keyword>
<evidence type="ECO:0000256" key="5">
    <source>
        <dbReference type="ARBA" id="ARBA00023136"/>
    </source>
</evidence>
<feature type="transmembrane region" description="Helical" evidence="6">
    <location>
        <begin position="81"/>
        <end position="100"/>
    </location>
</feature>
<dbReference type="CDD" id="cd17319">
    <property type="entry name" value="MFS_ExuT_GudP_like"/>
    <property type="match status" value="1"/>
</dbReference>
<dbReference type="STRING" id="363870.NG54_10210"/>
<dbReference type="PIRSF" id="PIRSF002808">
    <property type="entry name" value="Hexose_phosphate_transp"/>
    <property type="match status" value="1"/>
</dbReference>
<dbReference type="InterPro" id="IPR036259">
    <property type="entry name" value="MFS_trans_sf"/>
</dbReference>
<dbReference type="PROSITE" id="PS50850">
    <property type="entry name" value="MFS"/>
    <property type="match status" value="1"/>
</dbReference>
<feature type="transmembrane region" description="Helical" evidence="6">
    <location>
        <begin position="314"/>
        <end position="332"/>
    </location>
</feature>
<dbReference type="Gene3D" id="1.20.1250.20">
    <property type="entry name" value="MFS general substrate transporter like domains"/>
    <property type="match status" value="2"/>
</dbReference>
<feature type="transmembrane region" description="Helical" evidence="6">
    <location>
        <begin position="399"/>
        <end position="420"/>
    </location>
</feature>
<dbReference type="PANTHER" id="PTHR11662:SF333">
    <property type="entry name" value="D-GALACTONATE TRANSPORTER"/>
    <property type="match status" value="1"/>
</dbReference>
<dbReference type="NCBIfam" id="TIGR00893">
    <property type="entry name" value="2A0114"/>
    <property type="match status" value="1"/>
</dbReference>
<comment type="caution">
    <text evidence="8">The sequence shown here is derived from an EMBL/GenBank/DDBJ whole genome shotgun (WGS) entry which is preliminary data.</text>
</comment>
<evidence type="ECO:0000256" key="3">
    <source>
        <dbReference type="ARBA" id="ARBA00022692"/>
    </source>
</evidence>
<dbReference type="GO" id="GO:0005886">
    <property type="term" value="C:plasma membrane"/>
    <property type="evidence" value="ECO:0007669"/>
    <property type="project" value="UniProtKB-SubCell"/>
</dbReference>
<dbReference type="AlphaFoldDB" id="A0A0A6VFF0"/>
<feature type="transmembrane region" description="Helical" evidence="6">
    <location>
        <begin position="50"/>
        <end position="69"/>
    </location>
</feature>
<dbReference type="InterPro" id="IPR050382">
    <property type="entry name" value="MFS_Na/Anion_cotransporter"/>
</dbReference>
<feature type="transmembrane region" description="Helical" evidence="6">
    <location>
        <begin position="241"/>
        <end position="261"/>
    </location>
</feature>
<feature type="transmembrane region" description="Helical" evidence="6">
    <location>
        <begin position="338"/>
        <end position="362"/>
    </location>
</feature>
<accession>A0A0A6VFF0</accession>
<keyword evidence="3 6" id="KW-0812">Transmembrane</keyword>
<dbReference type="InterPro" id="IPR000849">
    <property type="entry name" value="Sugar_P_transporter"/>
</dbReference>
<feature type="transmembrane region" description="Helical" evidence="6">
    <location>
        <begin position="281"/>
        <end position="302"/>
    </location>
</feature>
<name>A0A0A6VFF0_9BACI</name>
<keyword evidence="2" id="KW-0813">Transport</keyword>
<evidence type="ECO:0000313" key="8">
    <source>
        <dbReference type="EMBL" id="KHD85304.1"/>
    </source>
</evidence>
<feature type="transmembrane region" description="Helical" evidence="6">
    <location>
        <begin position="166"/>
        <end position="189"/>
    </location>
</feature>
<evidence type="ECO:0000313" key="9">
    <source>
        <dbReference type="Proteomes" id="UP000030588"/>
    </source>
</evidence>
<evidence type="ECO:0000256" key="1">
    <source>
        <dbReference type="ARBA" id="ARBA00004651"/>
    </source>
</evidence>
<proteinExistence type="predicted"/>